<protein>
    <submittedName>
        <fullName evidence="2">TRL-like family protein</fullName>
    </submittedName>
</protein>
<dbReference type="Pfam" id="PF13146">
    <property type="entry name" value="TRL"/>
    <property type="match status" value="1"/>
</dbReference>
<dbReference type="Proteomes" id="UP000298264">
    <property type="component" value="Unassembled WGS sequence"/>
</dbReference>
<dbReference type="InterPro" id="IPR025113">
    <property type="entry name" value="TRL-like"/>
</dbReference>
<keyword evidence="3" id="KW-1185">Reference proteome</keyword>
<dbReference type="EMBL" id="RQHV01000042">
    <property type="protein sequence ID" value="TGN11189.1"/>
    <property type="molecule type" value="Genomic_DNA"/>
</dbReference>
<gene>
    <name evidence="2" type="ORF">EHS11_06990</name>
</gene>
<comment type="caution">
    <text evidence="2">The sequence shown here is derived from an EMBL/GenBank/DDBJ whole genome shotgun (WGS) entry which is preliminary data.</text>
</comment>
<organism evidence="2 3">
    <name type="scientific">Leptospira ilyithenensis</name>
    <dbReference type="NCBI Taxonomy" id="2484901"/>
    <lineage>
        <taxon>Bacteria</taxon>
        <taxon>Pseudomonadati</taxon>
        <taxon>Spirochaetota</taxon>
        <taxon>Spirochaetia</taxon>
        <taxon>Leptospirales</taxon>
        <taxon>Leptospiraceae</taxon>
        <taxon>Leptospira</taxon>
    </lineage>
</organism>
<feature type="signal peptide" evidence="1">
    <location>
        <begin position="1"/>
        <end position="19"/>
    </location>
</feature>
<name>A0A4R9LUS3_9LEPT</name>
<reference evidence="2" key="1">
    <citation type="journal article" date="2019" name="PLoS Negl. Trop. Dis.">
        <title>Revisiting the worldwide diversity of Leptospira species in the environment.</title>
        <authorList>
            <person name="Vincent A.T."/>
            <person name="Schiettekatte O."/>
            <person name="Bourhy P."/>
            <person name="Veyrier F.J."/>
            <person name="Picardeau M."/>
        </authorList>
    </citation>
    <scope>NUCLEOTIDE SEQUENCE [LARGE SCALE GENOMIC DNA]</scope>
    <source>
        <strain evidence="2">201400974</strain>
    </source>
</reference>
<feature type="chain" id="PRO_5020930070" evidence="1">
    <location>
        <begin position="20"/>
        <end position="102"/>
    </location>
</feature>
<evidence type="ECO:0000313" key="3">
    <source>
        <dbReference type="Proteomes" id="UP000298264"/>
    </source>
</evidence>
<sequence length="102" mass="10903">MKTKGLLILFFSVLELACASPGFGPNGFLVTQTKIGIFGTGEKSQKFGKACVFSLLGLFAYGDGSIENAKRKANINIVEEINWETISLFGIYSSLCVEAGGK</sequence>
<dbReference type="OrthoDB" id="342764at2"/>
<evidence type="ECO:0000313" key="2">
    <source>
        <dbReference type="EMBL" id="TGN11189.1"/>
    </source>
</evidence>
<accession>A0A4R9LUS3</accession>
<dbReference type="AlphaFoldDB" id="A0A4R9LUS3"/>
<keyword evidence="1" id="KW-0732">Signal</keyword>
<evidence type="ECO:0000256" key="1">
    <source>
        <dbReference type="SAM" id="SignalP"/>
    </source>
</evidence>
<proteinExistence type="predicted"/>